<dbReference type="STRING" id="931089.CDES_04690"/>
<protein>
    <recommendedName>
        <fullName evidence="3">ABC transporter domain-containing protein</fullName>
    </recommendedName>
</protein>
<keyword evidence="2" id="KW-1185">Reference proteome</keyword>
<dbReference type="Proteomes" id="UP000068067">
    <property type="component" value="Chromosome"/>
</dbReference>
<dbReference type="RefSeq" id="WP_231686496.1">
    <property type="nucleotide sequence ID" value="NZ_CP009220.1"/>
</dbReference>
<dbReference type="PATRIC" id="fig|931089.4.peg.950"/>
<dbReference type="AlphaFoldDB" id="A0A0M4CX01"/>
<sequence>MTQGSVEFGGVDVRELRDLRRHIAMMSQETYCFRGTVLDNIRPGFPDTFRDEGGARVI</sequence>
<dbReference type="EMBL" id="CP009220">
    <property type="protein sequence ID" value="ALC05382.1"/>
    <property type="molecule type" value="Genomic_DNA"/>
</dbReference>
<evidence type="ECO:0000313" key="2">
    <source>
        <dbReference type="Proteomes" id="UP000068067"/>
    </source>
</evidence>
<dbReference type="KEGG" id="cdx:CDES_04690"/>
<accession>A0A0M4CX01</accession>
<dbReference type="SUPFAM" id="SSF52540">
    <property type="entry name" value="P-loop containing nucleoside triphosphate hydrolases"/>
    <property type="match status" value="1"/>
</dbReference>
<reference evidence="1 2" key="1">
    <citation type="submission" date="2014-08" db="EMBL/GenBank/DDBJ databases">
        <title>Complete genome sequence of Corynebacterium deserti GIMN1.010 (=DSM 45689), isolated from desert sand in western China.</title>
        <authorList>
            <person name="Ruckert C."/>
            <person name="Albersmeier A."/>
            <person name="Kalinowski J."/>
        </authorList>
    </citation>
    <scope>NUCLEOTIDE SEQUENCE [LARGE SCALE GENOMIC DNA]</scope>
    <source>
        <strain evidence="1 2">GIMN1.010</strain>
    </source>
</reference>
<dbReference type="Gene3D" id="3.40.50.300">
    <property type="entry name" value="P-loop containing nucleotide triphosphate hydrolases"/>
    <property type="match status" value="1"/>
</dbReference>
<evidence type="ECO:0000313" key="1">
    <source>
        <dbReference type="EMBL" id="ALC05382.1"/>
    </source>
</evidence>
<name>A0A0M4CX01_9CORY</name>
<evidence type="ECO:0008006" key="3">
    <source>
        <dbReference type="Google" id="ProtNLM"/>
    </source>
</evidence>
<gene>
    <name evidence="1" type="ORF">CDES_04690</name>
</gene>
<proteinExistence type="predicted"/>
<organism evidence="1 2">
    <name type="scientific">Corynebacterium deserti GIMN1.010</name>
    <dbReference type="NCBI Taxonomy" id="931089"/>
    <lineage>
        <taxon>Bacteria</taxon>
        <taxon>Bacillati</taxon>
        <taxon>Actinomycetota</taxon>
        <taxon>Actinomycetes</taxon>
        <taxon>Mycobacteriales</taxon>
        <taxon>Corynebacteriaceae</taxon>
        <taxon>Corynebacterium</taxon>
    </lineage>
</organism>
<dbReference type="InterPro" id="IPR027417">
    <property type="entry name" value="P-loop_NTPase"/>
</dbReference>